<protein>
    <recommendedName>
        <fullName evidence="6">HMG box domain-containing protein</fullName>
    </recommendedName>
</protein>
<feature type="compositionally biased region" description="Basic and acidic residues" evidence="5">
    <location>
        <begin position="48"/>
        <end position="57"/>
    </location>
</feature>
<evidence type="ECO:0000256" key="5">
    <source>
        <dbReference type="SAM" id="MobiDB-lite"/>
    </source>
</evidence>
<feature type="compositionally biased region" description="Acidic residues" evidence="5">
    <location>
        <begin position="36"/>
        <end position="47"/>
    </location>
</feature>
<dbReference type="EMBL" id="LUCM01007222">
    <property type="protein sequence ID" value="KAA0190294.1"/>
    <property type="molecule type" value="Genomic_DNA"/>
</dbReference>
<dbReference type="OrthoDB" id="10027956at2759"/>
<dbReference type="GO" id="GO:0006357">
    <property type="term" value="P:regulation of transcription by RNA polymerase II"/>
    <property type="evidence" value="ECO:0007669"/>
    <property type="project" value="TreeGrafter"/>
</dbReference>
<dbReference type="Gene3D" id="1.10.30.10">
    <property type="entry name" value="High mobility group box domain"/>
    <property type="match status" value="1"/>
</dbReference>
<evidence type="ECO:0000256" key="2">
    <source>
        <dbReference type="ARBA" id="ARBA00023125"/>
    </source>
</evidence>
<accession>A0A8E0RWZ1</accession>
<dbReference type="Pfam" id="PF00505">
    <property type="entry name" value="HMG_box"/>
    <property type="match status" value="1"/>
</dbReference>
<comment type="subcellular location">
    <subcellularLocation>
        <location evidence="1">Nucleus</location>
    </subcellularLocation>
</comment>
<evidence type="ECO:0000256" key="1">
    <source>
        <dbReference type="ARBA" id="ARBA00004123"/>
    </source>
</evidence>
<keyword evidence="8" id="KW-1185">Reference proteome</keyword>
<organism evidence="7 8">
    <name type="scientific">Fasciolopsis buskii</name>
    <dbReference type="NCBI Taxonomy" id="27845"/>
    <lineage>
        <taxon>Eukaryota</taxon>
        <taxon>Metazoa</taxon>
        <taxon>Spiralia</taxon>
        <taxon>Lophotrochozoa</taxon>
        <taxon>Platyhelminthes</taxon>
        <taxon>Trematoda</taxon>
        <taxon>Digenea</taxon>
        <taxon>Plagiorchiida</taxon>
        <taxon>Echinostomata</taxon>
        <taxon>Echinostomatoidea</taxon>
        <taxon>Fasciolidae</taxon>
        <taxon>Fasciolopsis</taxon>
    </lineage>
</organism>
<reference evidence="7" key="1">
    <citation type="submission" date="2019-05" db="EMBL/GenBank/DDBJ databases">
        <title>Annotation for the trematode Fasciolopsis buski.</title>
        <authorList>
            <person name="Choi Y.-J."/>
        </authorList>
    </citation>
    <scope>NUCLEOTIDE SEQUENCE</scope>
    <source>
        <strain evidence="7">HT</strain>
        <tissue evidence="7">Whole worm</tissue>
    </source>
</reference>
<keyword evidence="3 4" id="KW-0539">Nucleus</keyword>
<feature type="region of interest" description="Disordered" evidence="5">
    <location>
        <begin position="1"/>
        <end position="111"/>
    </location>
</feature>
<sequence length="401" mass="44448">MSECLGKVKKQMPHITTYNSDDSNDADEFSGSQEPTTEELNDEDDADDNRPLSELRRISKTSAHSNISPRNSETNNAHTSSSPASSSLSVSSTSAYSSSSAESDGETDGHTETALDQLTAKFSRVPVSELISSDEFRSLRKRIGSSRSNERPLSAYALFFKEMLPGLKSSRPNIRFGEIVRLITAEWDSLPPLARKEYKLRGSNCNKNVEAVVEYKTRLINLDTMDQRLCCNPSCSNPVRSDPRWNDQYCSTECVRDHCNLVFSKWLTGKRPNERNPHPCPSTNPADPVVERPVPTNLTPVPFIKQEPHESVPDDLAGRNTSSPAHFPNEGVSFLSCPIQPPVQSDATSGENVKQEDSYIPSTLTNRKSLFESLRICPVSFSSLTKEASKSTSVELPKNDR</sequence>
<feature type="compositionally biased region" description="Low complexity" evidence="5">
    <location>
        <begin position="80"/>
        <end position="102"/>
    </location>
</feature>
<dbReference type="GO" id="GO:0005634">
    <property type="term" value="C:nucleus"/>
    <property type="evidence" value="ECO:0007669"/>
    <property type="project" value="UniProtKB-SubCell"/>
</dbReference>
<evidence type="ECO:0000259" key="6">
    <source>
        <dbReference type="PROSITE" id="PS50118"/>
    </source>
</evidence>
<name>A0A8E0RWZ1_9TREM</name>
<dbReference type="PANTHER" id="PTHR45781">
    <property type="entry name" value="AGAP000281-PA"/>
    <property type="match status" value="1"/>
</dbReference>
<comment type="caution">
    <text evidence="7">The sequence shown here is derived from an EMBL/GenBank/DDBJ whole genome shotgun (WGS) entry which is preliminary data.</text>
</comment>
<dbReference type="SUPFAM" id="SSF47095">
    <property type="entry name" value="HMG-box"/>
    <property type="match status" value="1"/>
</dbReference>
<keyword evidence="2 4" id="KW-0238">DNA-binding</keyword>
<dbReference type="InterPro" id="IPR051365">
    <property type="entry name" value="TOX_HMG-box_domain"/>
</dbReference>
<dbReference type="AlphaFoldDB" id="A0A8E0RWZ1"/>
<evidence type="ECO:0000313" key="8">
    <source>
        <dbReference type="Proteomes" id="UP000728185"/>
    </source>
</evidence>
<gene>
    <name evidence="7" type="ORF">FBUS_08804</name>
</gene>
<dbReference type="InterPro" id="IPR009071">
    <property type="entry name" value="HMG_box_dom"/>
</dbReference>
<evidence type="ECO:0000313" key="7">
    <source>
        <dbReference type="EMBL" id="KAA0190294.1"/>
    </source>
</evidence>
<dbReference type="PROSITE" id="PS50118">
    <property type="entry name" value="HMG_BOX_2"/>
    <property type="match status" value="1"/>
</dbReference>
<feature type="region of interest" description="Disordered" evidence="5">
    <location>
        <begin position="272"/>
        <end position="292"/>
    </location>
</feature>
<feature type="compositionally biased region" description="Polar residues" evidence="5">
    <location>
        <begin position="60"/>
        <end position="79"/>
    </location>
</feature>
<dbReference type="Proteomes" id="UP000728185">
    <property type="component" value="Unassembled WGS sequence"/>
</dbReference>
<proteinExistence type="predicted"/>
<feature type="DNA-binding region" description="HMG box" evidence="4">
    <location>
        <begin position="149"/>
        <end position="216"/>
    </location>
</feature>
<evidence type="ECO:0000256" key="3">
    <source>
        <dbReference type="ARBA" id="ARBA00023242"/>
    </source>
</evidence>
<dbReference type="PANTHER" id="PTHR45781:SF1">
    <property type="entry name" value="HMG BOX DOMAIN-CONTAINING PROTEIN"/>
    <property type="match status" value="1"/>
</dbReference>
<feature type="domain" description="HMG box" evidence="6">
    <location>
        <begin position="149"/>
        <end position="216"/>
    </location>
</feature>
<dbReference type="GO" id="GO:0031490">
    <property type="term" value="F:chromatin DNA binding"/>
    <property type="evidence" value="ECO:0007669"/>
    <property type="project" value="TreeGrafter"/>
</dbReference>
<evidence type="ECO:0000256" key="4">
    <source>
        <dbReference type="PROSITE-ProRule" id="PRU00267"/>
    </source>
</evidence>
<dbReference type="InterPro" id="IPR036910">
    <property type="entry name" value="HMG_box_dom_sf"/>
</dbReference>